<evidence type="ECO:0000256" key="2">
    <source>
        <dbReference type="ARBA" id="ARBA00022801"/>
    </source>
</evidence>
<organism evidence="7 8">
    <name type="scientific">Bdellovibrio svalbardensis</name>
    <dbReference type="NCBI Taxonomy" id="2972972"/>
    <lineage>
        <taxon>Bacteria</taxon>
        <taxon>Pseudomonadati</taxon>
        <taxon>Bdellovibrionota</taxon>
        <taxon>Bdellovibrionia</taxon>
        <taxon>Bdellovibrionales</taxon>
        <taxon>Pseudobdellovibrionaceae</taxon>
        <taxon>Bdellovibrio</taxon>
    </lineage>
</organism>
<dbReference type="InterPro" id="IPR029054">
    <property type="entry name" value="dUTPase-like"/>
</dbReference>
<feature type="binding site" evidence="5">
    <location>
        <position position="81"/>
    </location>
    <ligand>
        <name>substrate</name>
    </ligand>
</feature>
<comment type="catalytic activity">
    <reaction evidence="4 5">
        <text>dUTP + H2O = dUMP + diphosphate + H(+)</text>
        <dbReference type="Rhea" id="RHEA:10248"/>
        <dbReference type="ChEBI" id="CHEBI:15377"/>
        <dbReference type="ChEBI" id="CHEBI:15378"/>
        <dbReference type="ChEBI" id="CHEBI:33019"/>
        <dbReference type="ChEBI" id="CHEBI:61555"/>
        <dbReference type="ChEBI" id="CHEBI:246422"/>
        <dbReference type="EC" id="3.6.1.23"/>
    </reaction>
</comment>
<comment type="function">
    <text evidence="5">This enzyme is involved in nucleotide metabolism: it produces dUMP, the immediate precursor of thymidine nucleotides and it decreases the intracellular concentration of dUTP so that uracil cannot be incorporated into DNA.</text>
</comment>
<evidence type="ECO:0000256" key="1">
    <source>
        <dbReference type="ARBA" id="ARBA00006581"/>
    </source>
</evidence>
<evidence type="ECO:0000256" key="3">
    <source>
        <dbReference type="ARBA" id="ARBA00023080"/>
    </source>
</evidence>
<dbReference type="EC" id="3.6.1.23" evidence="5"/>
<dbReference type="InterPro" id="IPR036157">
    <property type="entry name" value="dUTPase-like_sf"/>
</dbReference>
<comment type="cofactor">
    <cofactor evidence="5">
        <name>Mg(2+)</name>
        <dbReference type="ChEBI" id="CHEBI:18420"/>
    </cofactor>
</comment>
<sequence length="149" mass="15827">MNKLTVKIKKLDNFHGELPAYQSAGASGVDVRAQLSGPVTLKPGERAMIPTGLSFEIPLGFEIQARPRSGWAAKSGLTVLNTPGTIDADYRGEVKIIVINLGNEPVTISDQERCAQLVVAPVYQATFELVNELSDTERGAGGFGSTGRA</sequence>
<reference evidence="7" key="1">
    <citation type="submission" date="2022-08" db="EMBL/GenBank/DDBJ databases">
        <title>Novel Bdellovibrio Species Isolated from Svalbard: Designation Bdellovibrio svalbardensis.</title>
        <authorList>
            <person name="Mitchell R.J."/>
            <person name="Choi S.Y."/>
        </authorList>
    </citation>
    <scope>NUCLEOTIDE SEQUENCE</scope>
    <source>
        <strain evidence="7">PAP01</strain>
    </source>
</reference>
<evidence type="ECO:0000256" key="4">
    <source>
        <dbReference type="ARBA" id="ARBA00047686"/>
    </source>
</evidence>
<dbReference type="RefSeq" id="WP_277578939.1">
    <property type="nucleotide sequence ID" value="NZ_JANRMI010000004.1"/>
</dbReference>
<dbReference type="NCBIfam" id="TIGR00576">
    <property type="entry name" value="dut"/>
    <property type="match status" value="1"/>
</dbReference>
<proteinExistence type="inferred from homology"/>
<feature type="binding site" evidence="5">
    <location>
        <begin position="68"/>
        <end position="70"/>
    </location>
    <ligand>
        <name>substrate</name>
    </ligand>
</feature>
<evidence type="ECO:0000256" key="5">
    <source>
        <dbReference type="HAMAP-Rule" id="MF_00116"/>
    </source>
</evidence>
<dbReference type="CDD" id="cd07557">
    <property type="entry name" value="trimeric_dUTPase"/>
    <property type="match status" value="1"/>
</dbReference>
<dbReference type="NCBIfam" id="NF001862">
    <property type="entry name" value="PRK00601.1"/>
    <property type="match status" value="1"/>
</dbReference>
<keyword evidence="5" id="KW-0460">Magnesium</keyword>
<dbReference type="PANTHER" id="PTHR11241:SF0">
    <property type="entry name" value="DEOXYURIDINE 5'-TRIPHOSPHATE NUCLEOTIDOHYDROLASE"/>
    <property type="match status" value="1"/>
</dbReference>
<feature type="binding site" evidence="5">
    <location>
        <begin position="85"/>
        <end position="87"/>
    </location>
    <ligand>
        <name>substrate</name>
    </ligand>
</feature>
<dbReference type="Proteomes" id="UP001152321">
    <property type="component" value="Unassembled WGS sequence"/>
</dbReference>
<feature type="domain" description="dUTPase-like" evidence="6">
    <location>
        <begin position="17"/>
        <end position="147"/>
    </location>
</feature>
<dbReference type="EMBL" id="JANRMI010000004">
    <property type="protein sequence ID" value="MDG0817466.1"/>
    <property type="molecule type" value="Genomic_DNA"/>
</dbReference>
<keyword evidence="2 5" id="KW-0378">Hydrolase</keyword>
<gene>
    <name evidence="5 7" type="primary">dut</name>
    <name evidence="7" type="ORF">NWE73_13875</name>
</gene>
<comment type="pathway">
    <text evidence="5">Pyrimidine metabolism; dUMP biosynthesis; dUMP from dCTP (dUTP route): step 2/2.</text>
</comment>
<keyword evidence="3 5" id="KW-0546">Nucleotide metabolism</keyword>
<comment type="caution">
    <text evidence="5">Lacks conserved residue(s) required for the propagation of feature annotation.</text>
</comment>
<dbReference type="PANTHER" id="PTHR11241">
    <property type="entry name" value="DEOXYURIDINE 5'-TRIPHOSPHATE NUCLEOTIDOHYDROLASE"/>
    <property type="match status" value="1"/>
</dbReference>
<dbReference type="Pfam" id="PF00692">
    <property type="entry name" value="dUTPase"/>
    <property type="match status" value="1"/>
</dbReference>
<accession>A0ABT6DKR3</accession>
<keyword evidence="5" id="KW-0479">Metal-binding</keyword>
<dbReference type="HAMAP" id="MF_00116">
    <property type="entry name" value="dUTPase_bact"/>
    <property type="match status" value="1"/>
</dbReference>
<evidence type="ECO:0000313" key="8">
    <source>
        <dbReference type="Proteomes" id="UP001152321"/>
    </source>
</evidence>
<name>A0ABT6DKR3_9BACT</name>
<dbReference type="Gene3D" id="2.70.40.10">
    <property type="match status" value="1"/>
</dbReference>
<comment type="caution">
    <text evidence="7">The sequence shown here is derived from an EMBL/GenBank/DDBJ whole genome shotgun (WGS) entry which is preliminary data.</text>
</comment>
<dbReference type="SUPFAM" id="SSF51283">
    <property type="entry name" value="dUTPase-like"/>
    <property type="match status" value="1"/>
</dbReference>
<keyword evidence="8" id="KW-1185">Reference proteome</keyword>
<dbReference type="InterPro" id="IPR033704">
    <property type="entry name" value="dUTPase_trimeric"/>
</dbReference>
<evidence type="ECO:0000313" key="7">
    <source>
        <dbReference type="EMBL" id="MDG0817466.1"/>
    </source>
</evidence>
<dbReference type="GO" id="GO:0004170">
    <property type="term" value="F:dUTP diphosphatase activity"/>
    <property type="evidence" value="ECO:0007669"/>
    <property type="project" value="UniProtKB-EC"/>
</dbReference>
<comment type="similarity">
    <text evidence="1 5">Belongs to the dUTPase family.</text>
</comment>
<dbReference type="InterPro" id="IPR008181">
    <property type="entry name" value="dUTPase"/>
</dbReference>
<evidence type="ECO:0000259" key="6">
    <source>
        <dbReference type="Pfam" id="PF00692"/>
    </source>
</evidence>
<protein>
    <recommendedName>
        <fullName evidence="5">Deoxyuridine 5'-triphosphate nucleotidohydrolase</fullName>
        <shortName evidence="5">dUTPase</shortName>
        <ecNumber evidence="5">3.6.1.23</ecNumber>
    </recommendedName>
    <alternativeName>
        <fullName evidence="5">dUTP pyrophosphatase</fullName>
    </alternativeName>
</protein>